<evidence type="ECO:0000313" key="1">
    <source>
        <dbReference type="EMBL" id="KNC47060.1"/>
    </source>
</evidence>
<gene>
    <name evidence="1" type="ORF">AMSG_03484</name>
</gene>
<organism evidence="1 2">
    <name type="scientific">Thecamonas trahens ATCC 50062</name>
    <dbReference type="NCBI Taxonomy" id="461836"/>
    <lineage>
        <taxon>Eukaryota</taxon>
        <taxon>Apusozoa</taxon>
        <taxon>Apusomonadida</taxon>
        <taxon>Apusomonadidae</taxon>
        <taxon>Thecamonas</taxon>
    </lineage>
</organism>
<dbReference type="GeneID" id="25563084"/>
<accession>A0A0L0D4B1</accession>
<sequence length="910" mass="97156">MANNPEMVLKVIDLSKCSATSMITKAFLDCLHPSDLEGKFISGALAMKDKDEINDVDDLMAVVVYAQLAWLYQRSGGAEALADLRKLVKVLGDAGAEAEAEGDTFLFNELSLFRCIIELETQDSPASMVSTVEALLDLALKYGTSLSFAAAASGLMRLFDADMGGAIDEIVLAPRTNGRGSKFTLKLAHFLAVESSACYAPPSAAGTMFLAHDALFRIAKNYARVWSAPPPAVLCVTLMQCGVAAFQTCMRFMTPELVPRAPVLESASSMVAALTAQLDVFLLNMCHNSTQMLTSVPDPKVYVLACKIINTGCGILKERMCSPAARLQFAAAAMAVSSLESMIGGDHLGEHEPETWLKRAACVVRNVDVASADLAQFDVVATAGMGEYFASLEPACLLATVEELLARDASPFVAFLTGLRPDTLGESASRLSDDDGSAIAHSMMAKAVASAADNASLSKWDRLRISVAAAMVAAYNDDCERAHELLPELDVVATVRAGQPGIVRMWLVAAAFLRDYVIPVSSRQVANALEALTALEAAAMSDWMEAVANNETHVCPDHTSGYGLRLHFRPLRQLDAPWRASQLLMADREAARQTAVSQRGRMAFLRKVDVGRMSKSAGSGIVVQFGVLGPSTVPEMQHFAEDVLLAAVWAGSGEPCLARAEIEPEARQAELGVFLEEVWQLVADVGGTSRSRVVLVPDGWLGEHPLHAVPTESGRLIDRVASVFYATTPQLDIKKGKRKTPLVTPALVAGEADETVLGTLLAVASMYGGSVAELGKPPLLEPSESKQTITGVIQLNLEDISGQRPEPTVVLPCDGPQGATEMKLFPELISGLTKNRTAQLAALVSRHGFGLTRVMERPCVVRALLSKAARVVIAPLGDVALASQAAVLAQLFVFLASEPLPRKNTGRRSE</sequence>
<protein>
    <submittedName>
        <fullName evidence="1">Uncharacterized protein</fullName>
    </submittedName>
</protein>
<name>A0A0L0D4B1_THETB</name>
<keyword evidence="2" id="KW-1185">Reference proteome</keyword>
<dbReference type="RefSeq" id="XP_013759840.1">
    <property type="nucleotide sequence ID" value="XM_013904386.1"/>
</dbReference>
<dbReference type="EMBL" id="GL349445">
    <property type="protein sequence ID" value="KNC47060.1"/>
    <property type="molecule type" value="Genomic_DNA"/>
</dbReference>
<dbReference type="AlphaFoldDB" id="A0A0L0D4B1"/>
<dbReference type="Proteomes" id="UP000054408">
    <property type="component" value="Unassembled WGS sequence"/>
</dbReference>
<reference evidence="1 2" key="1">
    <citation type="submission" date="2010-05" db="EMBL/GenBank/DDBJ databases">
        <title>The Genome Sequence of Thecamonas trahens ATCC 50062.</title>
        <authorList>
            <consortium name="The Broad Institute Genome Sequencing Platform"/>
            <person name="Russ C."/>
            <person name="Cuomo C."/>
            <person name="Shea T."/>
            <person name="Young S.K."/>
            <person name="Zeng Q."/>
            <person name="Koehrsen M."/>
            <person name="Haas B."/>
            <person name="Borodovsky M."/>
            <person name="Guigo R."/>
            <person name="Alvarado L."/>
            <person name="Berlin A."/>
            <person name="Bochicchio J."/>
            <person name="Borenstein D."/>
            <person name="Chapman S."/>
            <person name="Chen Z."/>
            <person name="Freedman E."/>
            <person name="Gellesch M."/>
            <person name="Goldberg J."/>
            <person name="Griggs A."/>
            <person name="Gujja S."/>
            <person name="Heilman E."/>
            <person name="Heiman D."/>
            <person name="Hepburn T."/>
            <person name="Howarth C."/>
            <person name="Jen D."/>
            <person name="Larson L."/>
            <person name="Mehta T."/>
            <person name="Park D."/>
            <person name="Pearson M."/>
            <person name="Roberts A."/>
            <person name="Saif S."/>
            <person name="Shenoy N."/>
            <person name="Sisk P."/>
            <person name="Stolte C."/>
            <person name="Sykes S."/>
            <person name="Thomson T."/>
            <person name="Walk T."/>
            <person name="White J."/>
            <person name="Yandava C."/>
            <person name="Burger G."/>
            <person name="Gray M.W."/>
            <person name="Holland P.W.H."/>
            <person name="King N."/>
            <person name="Lang F.B.F."/>
            <person name="Roger A.J."/>
            <person name="Ruiz-Trillo I."/>
            <person name="Lander E."/>
            <person name="Nusbaum C."/>
        </authorList>
    </citation>
    <scope>NUCLEOTIDE SEQUENCE [LARGE SCALE GENOMIC DNA]</scope>
    <source>
        <strain evidence="1 2">ATCC 50062</strain>
    </source>
</reference>
<evidence type="ECO:0000313" key="2">
    <source>
        <dbReference type="Proteomes" id="UP000054408"/>
    </source>
</evidence>
<proteinExistence type="predicted"/>